<name>A0A8J5MBW2_9STRA</name>
<accession>A0A8J5MBW2</accession>
<gene>
    <name evidence="2" type="ORF">JG688_00017240</name>
</gene>
<dbReference type="Proteomes" id="UP000709295">
    <property type="component" value="Unassembled WGS sequence"/>
</dbReference>
<comment type="caution">
    <text evidence="2">The sequence shown here is derived from an EMBL/GenBank/DDBJ whole genome shotgun (WGS) entry which is preliminary data.</text>
</comment>
<sequence>MVAGEEPPPLAGATTISYKEVQEGTAAPPKRPPKKRDPAPLLPTEAQQALAGWGRSNSELVDLPTVTQICTRPVK</sequence>
<evidence type="ECO:0000313" key="2">
    <source>
        <dbReference type="EMBL" id="KAG6944146.1"/>
    </source>
</evidence>
<dbReference type="AlphaFoldDB" id="A0A8J5MBW2"/>
<evidence type="ECO:0000313" key="3">
    <source>
        <dbReference type="Proteomes" id="UP000709295"/>
    </source>
</evidence>
<feature type="compositionally biased region" description="Pro residues" evidence="1">
    <location>
        <begin position="1"/>
        <end position="10"/>
    </location>
</feature>
<reference evidence="2" key="1">
    <citation type="submission" date="2021-01" db="EMBL/GenBank/DDBJ databases">
        <title>Phytophthora aleatoria, a newly-described species from Pinus radiata is distinct from Phytophthora cactorum isolates based on comparative genomics.</title>
        <authorList>
            <person name="Mcdougal R."/>
            <person name="Panda P."/>
            <person name="Williams N."/>
            <person name="Studholme D.J."/>
        </authorList>
    </citation>
    <scope>NUCLEOTIDE SEQUENCE</scope>
    <source>
        <strain evidence="2">NZFS 4037</strain>
    </source>
</reference>
<protein>
    <submittedName>
        <fullName evidence="2">Uncharacterized protein</fullName>
    </submittedName>
</protein>
<dbReference type="EMBL" id="JAENGY010002460">
    <property type="protein sequence ID" value="KAG6944146.1"/>
    <property type="molecule type" value="Genomic_DNA"/>
</dbReference>
<organism evidence="2 3">
    <name type="scientific">Phytophthora aleatoria</name>
    <dbReference type="NCBI Taxonomy" id="2496075"/>
    <lineage>
        <taxon>Eukaryota</taxon>
        <taxon>Sar</taxon>
        <taxon>Stramenopiles</taxon>
        <taxon>Oomycota</taxon>
        <taxon>Peronosporomycetes</taxon>
        <taxon>Peronosporales</taxon>
        <taxon>Peronosporaceae</taxon>
        <taxon>Phytophthora</taxon>
    </lineage>
</organism>
<proteinExistence type="predicted"/>
<keyword evidence="3" id="KW-1185">Reference proteome</keyword>
<evidence type="ECO:0000256" key="1">
    <source>
        <dbReference type="SAM" id="MobiDB-lite"/>
    </source>
</evidence>
<feature type="region of interest" description="Disordered" evidence="1">
    <location>
        <begin position="1"/>
        <end position="40"/>
    </location>
</feature>